<dbReference type="Proteomes" id="UP000557717">
    <property type="component" value="Unassembled WGS sequence"/>
</dbReference>
<dbReference type="PANTHER" id="PTHR34817:SF2">
    <property type="entry name" value="NUCLEOTIDYLTRANSFERASE"/>
    <property type="match status" value="1"/>
</dbReference>
<dbReference type="EMBL" id="JACHFD010000022">
    <property type="protein sequence ID" value="MBB5353236.1"/>
    <property type="molecule type" value="Genomic_DNA"/>
</dbReference>
<accession>A0A840V857</accession>
<reference evidence="2 3" key="1">
    <citation type="submission" date="2020-08" db="EMBL/GenBank/DDBJ databases">
        <title>Genomic Encyclopedia of Type Strains, Phase IV (KMG-IV): sequencing the most valuable type-strain genomes for metagenomic binning, comparative biology and taxonomic classification.</title>
        <authorList>
            <person name="Goeker M."/>
        </authorList>
    </citation>
    <scope>NUCLEOTIDE SEQUENCE [LARGE SCALE GENOMIC DNA]</scope>
    <source>
        <strain evidence="2 3">YC6886</strain>
    </source>
</reference>
<gene>
    <name evidence="2" type="ORF">HNR46_003491</name>
</gene>
<evidence type="ECO:0000313" key="2">
    <source>
        <dbReference type="EMBL" id="MBB5353236.1"/>
    </source>
</evidence>
<evidence type="ECO:0000313" key="3">
    <source>
        <dbReference type="Proteomes" id="UP000557717"/>
    </source>
</evidence>
<organism evidence="2 3">
    <name type="scientific">Haloferula luteola</name>
    <dbReference type="NCBI Taxonomy" id="595692"/>
    <lineage>
        <taxon>Bacteria</taxon>
        <taxon>Pseudomonadati</taxon>
        <taxon>Verrucomicrobiota</taxon>
        <taxon>Verrucomicrobiia</taxon>
        <taxon>Verrucomicrobiales</taxon>
        <taxon>Verrucomicrobiaceae</taxon>
        <taxon>Haloferula</taxon>
    </lineage>
</organism>
<feature type="region of interest" description="Disordered" evidence="1">
    <location>
        <begin position="1"/>
        <end position="51"/>
    </location>
</feature>
<dbReference type="AlphaFoldDB" id="A0A840V857"/>
<proteinExistence type="predicted"/>
<name>A0A840V857_9BACT</name>
<protein>
    <submittedName>
        <fullName evidence="2">Putative nucleotidyltransferase</fullName>
    </submittedName>
</protein>
<evidence type="ECO:0000256" key="1">
    <source>
        <dbReference type="SAM" id="MobiDB-lite"/>
    </source>
</evidence>
<keyword evidence="3" id="KW-1185">Reference proteome</keyword>
<sequence>MNRAMGKDGSPMRRIEKGREEARWRIGREGNGDGRGARVRASDEAKGGEGSLAMQVGEIRRRLEEIEAEEGVRIVYACESGSRAWGFASPDSDYDVRFLYVRGERSYGSLRQAADTIERPVDGDFDAGGWDVRKAAALLGVSNGALVEWLHSPLVYHAVPGFLDRWREVARRVFGPKASANHYRGLAKQMVHGKLVGDAVRAKDYLYALRALLCAQWVLEGRGIPPVRFEELLELMPPAVGAAIPGLLDHKASTGEGQKMERWPMIDGWIEEGLDRLDGALAELPKVHPDVDGLDRLWRGEVRRSGPKLRAVDFTLQRIRQPDCLFFDAVAGSRAYGTAIERSDEDRRGVFVVPAGFLGGLEKIERVADERNDQTYEELGRWFELLLKNNPHALELLGMPEDCVRWKHPLFDRVKPEDFLSKRCATTFGEYAMAQVRKARGLNKKIVNPQPEIRQSLLHFCRILEGQGSVPVEDWLKARSWRQEECGLTAIRGAVGLYALYHDGGSEGKGLRGLISAKDPGALVTSSVARNERPVAWLSVHHDAFQAHCKAHREYWEWVELRNEERYATNAQHGRGYDSKNLLHTLRLLDMAEEIARDRVIQVRRPNRDFLLKVRAGEFEYEDLVARAEDKLESVKAAFAASALPHFPDRDAASELLQELRSEFD</sequence>
<dbReference type="InterPro" id="IPR018775">
    <property type="entry name" value="RlaP"/>
</dbReference>
<dbReference type="GO" id="GO:0016740">
    <property type="term" value="F:transferase activity"/>
    <property type="evidence" value="ECO:0007669"/>
    <property type="project" value="UniProtKB-KW"/>
</dbReference>
<comment type="caution">
    <text evidence="2">The sequence shown here is derived from an EMBL/GenBank/DDBJ whole genome shotgun (WGS) entry which is preliminary data.</text>
</comment>
<dbReference type="PANTHER" id="PTHR34817">
    <property type="entry name" value="NUCLEOTIDYLTRANSFERASE"/>
    <property type="match status" value="1"/>
</dbReference>
<feature type="compositionally biased region" description="Basic and acidic residues" evidence="1">
    <location>
        <begin position="10"/>
        <end position="47"/>
    </location>
</feature>
<keyword evidence="2" id="KW-0808">Transferase</keyword>
<dbReference type="Pfam" id="PF10127">
    <property type="entry name" value="RlaP"/>
    <property type="match status" value="2"/>
</dbReference>